<dbReference type="PROSITE" id="PS50089">
    <property type="entry name" value="ZF_RING_2"/>
    <property type="match status" value="1"/>
</dbReference>
<feature type="region of interest" description="Disordered" evidence="14">
    <location>
        <begin position="89"/>
        <end position="122"/>
    </location>
</feature>
<dbReference type="FunFam" id="3.30.40.10:FF:000062">
    <property type="entry name" value="E3 ubiquitin-protein ligase RNF185"/>
    <property type="match status" value="1"/>
</dbReference>
<comment type="subcellular location">
    <subcellularLocation>
        <location evidence="2">Endomembrane system</location>
    </subcellularLocation>
</comment>
<sequence length="219" mass="23536">MASAAPPASGPGTTDNAGPGVSGATAGEGISQDSTFECNICLDTAKDAVISLCGHLFCWPCLHQWLETRPNRQVCPVCKAGISRDKVIPLYGRGSTGQQDPRERTPPRPQGQRPEPENRGGFQGFGFGDGGFQMSFGIGAFPFGIFATAFNINDGRPPPGRVSEGTLRVSCFMVNGMKRIIGFKLPVYNVFNQHFVQLCLHSVAVFTRDLVPQSKMPKC</sequence>
<dbReference type="InterPro" id="IPR045103">
    <property type="entry name" value="RNF5/RNF185-like"/>
</dbReference>
<evidence type="ECO:0000256" key="8">
    <source>
        <dbReference type="ARBA" id="ARBA00022786"/>
    </source>
</evidence>
<evidence type="ECO:0000256" key="11">
    <source>
        <dbReference type="ARBA" id="ARBA00039319"/>
    </source>
</evidence>
<organism evidence="16 17">
    <name type="scientific">Scleropages formosus</name>
    <name type="common">Asian bonytongue</name>
    <name type="synonym">Osteoglossum formosum</name>
    <dbReference type="NCBI Taxonomy" id="113540"/>
    <lineage>
        <taxon>Eukaryota</taxon>
        <taxon>Metazoa</taxon>
        <taxon>Chordata</taxon>
        <taxon>Craniata</taxon>
        <taxon>Vertebrata</taxon>
        <taxon>Euteleostomi</taxon>
        <taxon>Actinopterygii</taxon>
        <taxon>Neopterygii</taxon>
        <taxon>Teleostei</taxon>
        <taxon>Osteoglossocephala</taxon>
        <taxon>Osteoglossomorpha</taxon>
        <taxon>Osteoglossiformes</taxon>
        <taxon>Osteoglossidae</taxon>
        <taxon>Scleropages</taxon>
    </lineage>
</organism>
<dbReference type="PANTHER" id="PTHR12313">
    <property type="entry name" value="E3 UBIQUITIN-PROTEIN LIGASE RNF5-RELATED"/>
    <property type="match status" value="1"/>
</dbReference>
<evidence type="ECO:0000256" key="6">
    <source>
        <dbReference type="ARBA" id="ARBA00022723"/>
    </source>
</evidence>
<evidence type="ECO:0000256" key="5">
    <source>
        <dbReference type="ARBA" id="ARBA00022679"/>
    </source>
</evidence>
<dbReference type="CDD" id="cd16744">
    <property type="entry name" value="RING-HC_RNF185"/>
    <property type="match status" value="1"/>
</dbReference>
<dbReference type="UniPathway" id="UPA00143"/>
<name>A0A8C9W239_SCLFO</name>
<evidence type="ECO:0000256" key="9">
    <source>
        <dbReference type="ARBA" id="ARBA00022833"/>
    </source>
</evidence>
<evidence type="ECO:0000313" key="17">
    <source>
        <dbReference type="Proteomes" id="UP000694397"/>
    </source>
</evidence>
<dbReference type="SMART" id="SM00184">
    <property type="entry name" value="RING"/>
    <property type="match status" value="1"/>
</dbReference>
<evidence type="ECO:0000256" key="12">
    <source>
        <dbReference type="ARBA" id="ARBA00041675"/>
    </source>
</evidence>
<evidence type="ECO:0000259" key="15">
    <source>
        <dbReference type="PROSITE" id="PS50089"/>
    </source>
</evidence>
<dbReference type="PROSITE" id="PS00518">
    <property type="entry name" value="ZF_RING_1"/>
    <property type="match status" value="1"/>
</dbReference>
<keyword evidence="10" id="KW-0472">Membrane</keyword>
<dbReference type="SUPFAM" id="SSF57850">
    <property type="entry name" value="RING/U-box"/>
    <property type="match status" value="1"/>
</dbReference>
<dbReference type="GO" id="GO:0016567">
    <property type="term" value="P:protein ubiquitination"/>
    <property type="evidence" value="ECO:0007669"/>
    <property type="project" value="UniProtKB-UniPathway"/>
</dbReference>
<dbReference type="InterPro" id="IPR013083">
    <property type="entry name" value="Znf_RING/FYVE/PHD"/>
</dbReference>
<dbReference type="OrthoDB" id="302966at2759"/>
<evidence type="ECO:0000256" key="10">
    <source>
        <dbReference type="ARBA" id="ARBA00023136"/>
    </source>
</evidence>
<keyword evidence="17" id="KW-1185">Reference proteome</keyword>
<dbReference type="GeneTree" id="ENSGT00390000014107"/>
<feature type="domain" description="RING-type" evidence="15">
    <location>
        <begin position="38"/>
        <end position="79"/>
    </location>
</feature>
<dbReference type="Proteomes" id="UP000694397">
    <property type="component" value="Chromosome 6"/>
</dbReference>
<dbReference type="AlphaFoldDB" id="A0A8C9W239"/>
<keyword evidence="9" id="KW-0862">Zinc</keyword>
<comment type="catalytic activity">
    <reaction evidence="1">
        <text>S-ubiquitinyl-[E2 ubiquitin-conjugating enzyme]-L-cysteine + [acceptor protein]-L-lysine = [E2 ubiquitin-conjugating enzyme]-L-cysteine + N(6)-ubiquitinyl-[acceptor protein]-L-lysine.</text>
        <dbReference type="EC" id="2.3.2.27"/>
    </reaction>
</comment>
<reference evidence="16" key="2">
    <citation type="submission" date="2025-08" db="UniProtKB">
        <authorList>
            <consortium name="Ensembl"/>
        </authorList>
    </citation>
    <scope>IDENTIFICATION</scope>
</reference>
<accession>A0A8C9W239</accession>
<dbReference type="GO" id="GO:0005783">
    <property type="term" value="C:endoplasmic reticulum"/>
    <property type="evidence" value="ECO:0007669"/>
    <property type="project" value="InterPro"/>
</dbReference>
<evidence type="ECO:0000256" key="4">
    <source>
        <dbReference type="ARBA" id="ARBA00012483"/>
    </source>
</evidence>
<dbReference type="Gene3D" id="3.30.40.10">
    <property type="entry name" value="Zinc/RING finger domain, C3HC4 (zinc finger)"/>
    <property type="match status" value="1"/>
</dbReference>
<dbReference type="InterPro" id="IPR018957">
    <property type="entry name" value="Znf_C3HC4_RING-type"/>
</dbReference>
<dbReference type="GO" id="GO:0008270">
    <property type="term" value="F:zinc ion binding"/>
    <property type="evidence" value="ECO:0007669"/>
    <property type="project" value="UniProtKB-KW"/>
</dbReference>
<evidence type="ECO:0000256" key="3">
    <source>
        <dbReference type="ARBA" id="ARBA00004906"/>
    </source>
</evidence>
<dbReference type="Pfam" id="PF00097">
    <property type="entry name" value="zf-C3HC4"/>
    <property type="match status" value="1"/>
</dbReference>
<comment type="pathway">
    <text evidence="3">Protein modification; protein ubiquitination.</text>
</comment>
<dbReference type="Ensembl" id="ENSSFOT00015063192.1">
    <property type="protein sequence ID" value="ENSSFOP00015068484.1"/>
    <property type="gene ID" value="ENSSFOG00015015627.2"/>
</dbReference>
<evidence type="ECO:0000256" key="7">
    <source>
        <dbReference type="ARBA" id="ARBA00022771"/>
    </source>
</evidence>
<evidence type="ECO:0000256" key="1">
    <source>
        <dbReference type="ARBA" id="ARBA00000900"/>
    </source>
</evidence>
<protein>
    <recommendedName>
        <fullName evidence="11">E3 ubiquitin-protein ligase RNF185</fullName>
        <ecNumber evidence="4">2.3.2.27</ecNumber>
    </recommendedName>
    <alternativeName>
        <fullName evidence="12">RING finger protein 185</fullName>
    </alternativeName>
</protein>
<dbReference type="EC" id="2.3.2.27" evidence="4"/>
<feature type="compositionally biased region" description="Low complexity" evidence="14">
    <location>
        <begin position="1"/>
        <end position="12"/>
    </location>
</feature>
<evidence type="ECO:0000256" key="14">
    <source>
        <dbReference type="SAM" id="MobiDB-lite"/>
    </source>
</evidence>
<dbReference type="InterPro" id="IPR017907">
    <property type="entry name" value="Znf_RING_CS"/>
</dbReference>
<reference evidence="16 17" key="1">
    <citation type="submission" date="2019-04" db="EMBL/GenBank/DDBJ databases">
        <authorList>
            <consortium name="Wellcome Sanger Institute Data Sharing"/>
        </authorList>
    </citation>
    <scope>NUCLEOTIDE SEQUENCE [LARGE SCALE GENOMIC DNA]</scope>
</reference>
<keyword evidence="8" id="KW-0833">Ubl conjugation pathway</keyword>
<evidence type="ECO:0000256" key="13">
    <source>
        <dbReference type="PROSITE-ProRule" id="PRU00175"/>
    </source>
</evidence>
<keyword evidence="5" id="KW-0808">Transferase</keyword>
<dbReference type="GO" id="GO:0006511">
    <property type="term" value="P:ubiquitin-dependent protein catabolic process"/>
    <property type="evidence" value="ECO:0007669"/>
    <property type="project" value="InterPro"/>
</dbReference>
<gene>
    <name evidence="16" type="primary">RNF185</name>
    <name evidence="16" type="synonym">rnf185</name>
</gene>
<proteinExistence type="predicted"/>
<feature type="region of interest" description="Disordered" evidence="14">
    <location>
        <begin position="1"/>
        <end position="28"/>
    </location>
</feature>
<evidence type="ECO:0000313" key="16">
    <source>
        <dbReference type="Ensembl" id="ENSSFOP00015068484.1"/>
    </source>
</evidence>
<keyword evidence="7 13" id="KW-0863">Zinc-finger</keyword>
<dbReference type="GO" id="GO:0061630">
    <property type="term" value="F:ubiquitin protein ligase activity"/>
    <property type="evidence" value="ECO:0007669"/>
    <property type="project" value="UniProtKB-EC"/>
</dbReference>
<reference evidence="16" key="3">
    <citation type="submission" date="2025-09" db="UniProtKB">
        <authorList>
            <consortium name="Ensembl"/>
        </authorList>
    </citation>
    <scope>IDENTIFICATION</scope>
</reference>
<keyword evidence="6" id="KW-0479">Metal-binding</keyword>
<evidence type="ECO:0000256" key="2">
    <source>
        <dbReference type="ARBA" id="ARBA00004308"/>
    </source>
</evidence>
<dbReference type="InterPro" id="IPR001841">
    <property type="entry name" value="Znf_RING"/>
</dbReference>